<sequence length="303" mass="34867">MIILVFSFLDLPLLSLLRCDGLGIGPPNYRYSNYRLLISLTPSIGEIYTKPIAPIPATDISLRLNRSLSFLLTTEYDYVTRYRWWRINESGVCVEERDVWEVIYCLDPALDLTLSPIPPFHLRFTPGIGIWYSRAQGRGDVLDLVPDIKLGFGYQRGDLTTGLIIALPQKAKVVREYMWAKSWLYEMDTIRIPWVVKTIINNRKGDGILELGYAYTMIDSRPNHILHLRFGEIGRIFGLIFSFARNIYEPASLDMSEFNQISVTIILRRNHDLSISPFYQFSDERDFYRLGLGLEVGISPSGR</sequence>
<dbReference type="AlphaFoldDB" id="A0A660SEN8"/>
<evidence type="ECO:0000313" key="2">
    <source>
        <dbReference type="Proteomes" id="UP000268469"/>
    </source>
</evidence>
<dbReference type="EMBL" id="QNBE01000106">
    <property type="protein sequence ID" value="RKX69103.1"/>
    <property type="molecule type" value="Genomic_DNA"/>
</dbReference>
<reference evidence="1 2" key="1">
    <citation type="submission" date="2018-06" db="EMBL/GenBank/DDBJ databases">
        <title>Extensive metabolic versatility and redundancy in microbially diverse, dynamic hydrothermal sediments.</title>
        <authorList>
            <person name="Dombrowski N."/>
            <person name="Teske A."/>
            <person name="Baker B.J."/>
        </authorList>
    </citation>
    <scope>NUCLEOTIDE SEQUENCE [LARGE SCALE GENOMIC DNA]</scope>
    <source>
        <strain evidence="1">B36_G15</strain>
    </source>
</reference>
<accession>A0A660SEN8</accession>
<protein>
    <submittedName>
        <fullName evidence="1">Uncharacterized protein</fullName>
    </submittedName>
</protein>
<gene>
    <name evidence="1" type="ORF">DRP53_09190</name>
</gene>
<organism evidence="1 2">
    <name type="scientific">candidate division WOR-3 bacterium</name>
    <dbReference type="NCBI Taxonomy" id="2052148"/>
    <lineage>
        <taxon>Bacteria</taxon>
        <taxon>Bacteria division WOR-3</taxon>
    </lineage>
</organism>
<comment type="caution">
    <text evidence="1">The sequence shown here is derived from an EMBL/GenBank/DDBJ whole genome shotgun (WGS) entry which is preliminary data.</text>
</comment>
<evidence type="ECO:0000313" key="1">
    <source>
        <dbReference type="EMBL" id="RKX69103.1"/>
    </source>
</evidence>
<proteinExistence type="predicted"/>
<name>A0A660SEN8_UNCW3</name>
<dbReference type="Proteomes" id="UP000268469">
    <property type="component" value="Unassembled WGS sequence"/>
</dbReference>